<evidence type="ECO:0000259" key="11">
    <source>
        <dbReference type="Pfam" id="PF03033"/>
    </source>
</evidence>
<evidence type="ECO:0000256" key="2">
    <source>
        <dbReference type="ARBA" id="ARBA00022618"/>
    </source>
</evidence>
<dbReference type="PANTHER" id="PTHR21015:SF22">
    <property type="entry name" value="GLYCOSYLTRANSFERASE"/>
    <property type="match status" value="1"/>
</dbReference>
<dbReference type="PANTHER" id="PTHR21015">
    <property type="entry name" value="UDP-N-ACETYLGLUCOSAMINE--N-ACETYLMURAMYL-(PENTAPEPTIDE) PYROPHOSPHORYL-UNDECAPRENOL N-ACETYLGLUCOSAMINE TRANSFERASE 1"/>
    <property type="match status" value="1"/>
</dbReference>
<comment type="pathway">
    <text evidence="10">Cell wall biogenesis; peptidoglycan biosynthesis.</text>
</comment>
<evidence type="ECO:0000256" key="7">
    <source>
        <dbReference type="ARBA" id="ARBA00023136"/>
    </source>
</evidence>
<feature type="binding site" evidence="10">
    <location>
        <position position="172"/>
    </location>
    <ligand>
        <name>UDP-N-acetyl-alpha-D-glucosamine</name>
        <dbReference type="ChEBI" id="CHEBI:57705"/>
    </ligand>
</feature>
<feature type="domain" description="Glycosyl transferase family 28 C-terminal" evidence="12">
    <location>
        <begin position="187"/>
        <end position="349"/>
    </location>
</feature>
<dbReference type="GO" id="GO:0050511">
    <property type="term" value="F:undecaprenyldiphospho-muramoylpentapeptide beta-N-acetylglucosaminyltransferase activity"/>
    <property type="evidence" value="ECO:0007669"/>
    <property type="project" value="UniProtKB-UniRule"/>
</dbReference>
<dbReference type="SUPFAM" id="SSF53756">
    <property type="entry name" value="UDP-Glycosyltransferase/glycogen phosphorylase"/>
    <property type="match status" value="1"/>
</dbReference>
<keyword evidence="8 10" id="KW-0131">Cell cycle</keyword>
<keyword evidence="1 10" id="KW-1003">Cell membrane</keyword>
<evidence type="ECO:0000256" key="6">
    <source>
        <dbReference type="ARBA" id="ARBA00022984"/>
    </source>
</evidence>
<name>A0A1G1WA69_9BACT</name>
<dbReference type="Gene3D" id="3.40.50.2000">
    <property type="entry name" value="Glycogen Phosphorylase B"/>
    <property type="match status" value="2"/>
</dbReference>
<dbReference type="InterPro" id="IPR006009">
    <property type="entry name" value="GlcNAc_MurG"/>
</dbReference>
<keyword evidence="7 10" id="KW-0472">Membrane</keyword>
<dbReference type="CDD" id="cd03785">
    <property type="entry name" value="GT28_MurG"/>
    <property type="match status" value="1"/>
</dbReference>
<dbReference type="EMBL" id="MHCQ01000031">
    <property type="protein sequence ID" value="OGY24217.1"/>
    <property type="molecule type" value="Genomic_DNA"/>
</dbReference>
<dbReference type="GO" id="GO:0071555">
    <property type="term" value="P:cell wall organization"/>
    <property type="evidence" value="ECO:0007669"/>
    <property type="project" value="UniProtKB-KW"/>
</dbReference>
<dbReference type="Pfam" id="PF03033">
    <property type="entry name" value="Glyco_transf_28"/>
    <property type="match status" value="1"/>
</dbReference>
<keyword evidence="6 10" id="KW-0573">Peptidoglycan synthesis</keyword>
<dbReference type="HAMAP" id="MF_00033">
    <property type="entry name" value="MurG"/>
    <property type="match status" value="1"/>
</dbReference>
<dbReference type="EC" id="2.4.1.227" evidence="10"/>
<dbReference type="Pfam" id="PF04101">
    <property type="entry name" value="Glyco_tran_28_C"/>
    <property type="match status" value="1"/>
</dbReference>
<comment type="similarity">
    <text evidence="10">Belongs to the glycosyltransferase 28 family. MurG subfamily.</text>
</comment>
<evidence type="ECO:0000256" key="8">
    <source>
        <dbReference type="ARBA" id="ARBA00023306"/>
    </source>
</evidence>
<dbReference type="UniPathway" id="UPA00219"/>
<dbReference type="GO" id="GO:0008360">
    <property type="term" value="P:regulation of cell shape"/>
    <property type="evidence" value="ECO:0007669"/>
    <property type="project" value="UniProtKB-KW"/>
</dbReference>
<feature type="domain" description="Glycosyltransferase family 28 N-terminal" evidence="11">
    <location>
        <begin position="6"/>
        <end position="150"/>
    </location>
</feature>
<keyword evidence="5 10" id="KW-0133">Cell shape</keyword>
<evidence type="ECO:0000313" key="13">
    <source>
        <dbReference type="EMBL" id="OGY24217.1"/>
    </source>
</evidence>
<comment type="catalytic activity">
    <reaction evidence="10">
        <text>di-trans,octa-cis-undecaprenyl diphospho-N-acetyl-alpha-D-muramoyl-L-alanyl-D-glutamyl-meso-2,6-diaminopimeloyl-D-alanyl-D-alanine + UDP-N-acetyl-alpha-D-glucosamine = di-trans,octa-cis-undecaprenyl diphospho-[N-acetyl-alpha-D-glucosaminyl-(1-&gt;4)]-N-acetyl-alpha-D-muramoyl-L-alanyl-D-glutamyl-meso-2,6-diaminopimeloyl-D-alanyl-D-alanine + UDP + H(+)</text>
        <dbReference type="Rhea" id="RHEA:31227"/>
        <dbReference type="ChEBI" id="CHEBI:15378"/>
        <dbReference type="ChEBI" id="CHEBI:57705"/>
        <dbReference type="ChEBI" id="CHEBI:58223"/>
        <dbReference type="ChEBI" id="CHEBI:61387"/>
        <dbReference type="ChEBI" id="CHEBI:61388"/>
        <dbReference type="EC" id="2.4.1.227"/>
    </reaction>
</comment>
<feature type="binding site" evidence="10">
    <location>
        <position position="299"/>
    </location>
    <ligand>
        <name>UDP-N-acetyl-alpha-D-glucosamine</name>
        <dbReference type="ChEBI" id="CHEBI:57705"/>
    </ligand>
</feature>
<evidence type="ECO:0000256" key="10">
    <source>
        <dbReference type="HAMAP-Rule" id="MF_00033"/>
    </source>
</evidence>
<evidence type="ECO:0000256" key="3">
    <source>
        <dbReference type="ARBA" id="ARBA00022676"/>
    </source>
</evidence>
<proteinExistence type="inferred from homology"/>
<protein>
    <recommendedName>
        <fullName evidence="10">UDP-N-acetylglucosamine--N-acetylmuramyl-(pentapeptide) pyrophosphoryl-undecaprenol N-acetylglucosamine transferase</fullName>
        <ecNumber evidence="10">2.4.1.227</ecNumber>
    </recommendedName>
    <alternativeName>
        <fullName evidence="10">Undecaprenyl-PP-MurNAc-pentapeptide-UDPGlcNAc GlcNAc transferase</fullName>
    </alternativeName>
</protein>
<dbReference type="GO" id="GO:0005975">
    <property type="term" value="P:carbohydrate metabolic process"/>
    <property type="evidence" value="ECO:0007669"/>
    <property type="project" value="InterPro"/>
</dbReference>
<comment type="caution">
    <text evidence="13">The sequence shown here is derived from an EMBL/GenBank/DDBJ whole genome shotgun (WGS) entry which is preliminary data.</text>
</comment>
<dbReference type="InterPro" id="IPR007235">
    <property type="entry name" value="Glyco_trans_28_C"/>
</dbReference>
<dbReference type="GO" id="GO:0051991">
    <property type="term" value="F:UDP-N-acetyl-D-glucosamine:N-acetylmuramoyl-L-alanyl-D-glutamyl-meso-2,6-diaminopimelyl-D-alanyl-D-alanine-diphosphoundecaprenol 4-beta-N-acetylglucosaminlytransferase activity"/>
    <property type="evidence" value="ECO:0007669"/>
    <property type="project" value="RHEA"/>
</dbReference>
<evidence type="ECO:0000256" key="1">
    <source>
        <dbReference type="ARBA" id="ARBA00022475"/>
    </source>
</evidence>
<evidence type="ECO:0000256" key="9">
    <source>
        <dbReference type="ARBA" id="ARBA00023316"/>
    </source>
</evidence>
<dbReference type="AlphaFoldDB" id="A0A1G1WA69"/>
<dbReference type="InterPro" id="IPR004276">
    <property type="entry name" value="GlycoTrans_28_N"/>
</dbReference>
<keyword evidence="9 10" id="KW-0961">Cell wall biogenesis/degradation</keyword>
<comment type="caution">
    <text evidence="10">Lacks conserved residue(s) required for the propagation of feature annotation.</text>
</comment>
<comment type="subcellular location">
    <subcellularLocation>
        <location evidence="10">Cell membrane</location>
        <topology evidence="10">Peripheral membrane protein</topology>
        <orientation evidence="10">Cytoplasmic side</orientation>
    </subcellularLocation>
</comment>
<feature type="binding site" evidence="10">
    <location>
        <begin position="6"/>
        <end position="8"/>
    </location>
    <ligand>
        <name>UDP-N-acetyl-alpha-D-glucosamine</name>
        <dbReference type="ChEBI" id="CHEBI:57705"/>
    </ligand>
</feature>
<evidence type="ECO:0000256" key="5">
    <source>
        <dbReference type="ARBA" id="ARBA00022960"/>
    </source>
</evidence>
<keyword evidence="4 10" id="KW-0808">Transferase</keyword>
<sequence>MKIVVTGGHLTPALATIEEFKKISEEEGLYLEIIYIGRSKSAEGDKAPSAESVIVPQTGVKFIPINPGRLQRKFTIYTIGALAKIPLGIIQSYLILQREKPDVILSFGSYVALPVVLAAKSLRIPILTHEQSFSLGLANRIIEKISDRIALSWNRPSLIKEGKVIFTGIPIREEILQVRKVKHKKKIIYLTGGNQGSHVINICVGEALEELLKKYYVIHQCGTLEFYNDYEMLKDKSSKLPKDLVKKYQLAKWYNTKELAEIYAKVDVVVGRSGANTVSELAFLGIPAIFIPLSWGEEQKLNAKLLENLGLAAILPQRELTPKRLLGALDFLIENLDKFNSKSKEAKKLVRKDSTRVLVQEVIKLAQNVKVKDKAD</sequence>
<dbReference type="GO" id="GO:0009252">
    <property type="term" value="P:peptidoglycan biosynthetic process"/>
    <property type="evidence" value="ECO:0007669"/>
    <property type="project" value="UniProtKB-UniRule"/>
</dbReference>
<keyword evidence="2 10" id="KW-0132">Cell division</keyword>
<evidence type="ECO:0000259" key="12">
    <source>
        <dbReference type="Pfam" id="PF04101"/>
    </source>
</evidence>
<organism evidence="13 14">
    <name type="scientific">Candidatus Woykebacteria bacterium RBG_13_40_7b</name>
    <dbReference type="NCBI Taxonomy" id="1802594"/>
    <lineage>
        <taxon>Bacteria</taxon>
        <taxon>Candidatus Woykeibacteriota</taxon>
    </lineage>
</organism>
<dbReference type="Proteomes" id="UP000177103">
    <property type="component" value="Unassembled WGS sequence"/>
</dbReference>
<gene>
    <name evidence="10" type="primary">murG</name>
    <name evidence="13" type="ORF">A2Y57_03130</name>
</gene>
<dbReference type="GO" id="GO:0051301">
    <property type="term" value="P:cell division"/>
    <property type="evidence" value="ECO:0007669"/>
    <property type="project" value="UniProtKB-KW"/>
</dbReference>
<reference evidence="13 14" key="1">
    <citation type="journal article" date="2016" name="Nat. Commun.">
        <title>Thousands of microbial genomes shed light on interconnected biogeochemical processes in an aquifer system.</title>
        <authorList>
            <person name="Anantharaman K."/>
            <person name="Brown C.T."/>
            <person name="Hug L.A."/>
            <person name="Sharon I."/>
            <person name="Castelle C.J."/>
            <person name="Probst A.J."/>
            <person name="Thomas B.C."/>
            <person name="Singh A."/>
            <person name="Wilkins M.J."/>
            <person name="Karaoz U."/>
            <person name="Brodie E.L."/>
            <person name="Williams K.H."/>
            <person name="Hubbard S.S."/>
            <person name="Banfield J.F."/>
        </authorList>
    </citation>
    <scope>NUCLEOTIDE SEQUENCE [LARGE SCALE GENOMIC DNA]</scope>
</reference>
<accession>A0A1G1WA69</accession>
<evidence type="ECO:0000256" key="4">
    <source>
        <dbReference type="ARBA" id="ARBA00022679"/>
    </source>
</evidence>
<comment type="function">
    <text evidence="10">Cell wall formation. Catalyzes the transfer of a GlcNAc subunit on undecaprenyl-pyrophosphoryl-MurNAc-pentapeptide (lipid intermediate I) to form undecaprenyl-pyrophosphoryl-MurNAc-(pentapeptide)GlcNAc (lipid intermediate II).</text>
</comment>
<keyword evidence="3 10" id="KW-0328">Glycosyltransferase</keyword>
<evidence type="ECO:0000313" key="14">
    <source>
        <dbReference type="Proteomes" id="UP000177103"/>
    </source>
</evidence>
<dbReference type="GO" id="GO:0005886">
    <property type="term" value="C:plasma membrane"/>
    <property type="evidence" value="ECO:0007669"/>
    <property type="project" value="UniProtKB-SubCell"/>
</dbReference>